<name>A0AAW1CZ36_9HEMI</name>
<dbReference type="InterPro" id="IPR052774">
    <property type="entry name" value="Celegans_DevNeuronal_Protein"/>
</dbReference>
<feature type="region of interest" description="Disordered" evidence="1">
    <location>
        <begin position="196"/>
        <end position="346"/>
    </location>
</feature>
<dbReference type="InterPro" id="IPR003609">
    <property type="entry name" value="Pan_app"/>
</dbReference>
<feature type="compositionally biased region" description="Pro residues" evidence="1">
    <location>
        <begin position="204"/>
        <end position="214"/>
    </location>
</feature>
<dbReference type="PANTHER" id="PTHR47327">
    <property type="entry name" value="FI18240P1-RELATED"/>
    <property type="match status" value="1"/>
</dbReference>
<dbReference type="GO" id="GO:0009653">
    <property type="term" value="P:anatomical structure morphogenesis"/>
    <property type="evidence" value="ECO:0007669"/>
    <property type="project" value="TreeGrafter"/>
</dbReference>
<feature type="domain" description="Apple" evidence="2">
    <location>
        <begin position="84"/>
        <end position="171"/>
    </location>
</feature>
<keyword evidence="4" id="KW-1185">Reference proteome</keyword>
<dbReference type="EMBL" id="JAPXFL010000007">
    <property type="protein sequence ID" value="KAK9503602.1"/>
    <property type="molecule type" value="Genomic_DNA"/>
</dbReference>
<protein>
    <recommendedName>
        <fullName evidence="2">Apple domain-containing protein</fullName>
    </recommendedName>
</protein>
<evidence type="ECO:0000259" key="2">
    <source>
        <dbReference type="PROSITE" id="PS50948"/>
    </source>
</evidence>
<evidence type="ECO:0000256" key="1">
    <source>
        <dbReference type="SAM" id="MobiDB-lite"/>
    </source>
</evidence>
<dbReference type="PROSITE" id="PS50948">
    <property type="entry name" value="PAN"/>
    <property type="match status" value="3"/>
</dbReference>
<feature type="compositionally biased region" description="Pro residues" evidence="1">
    <location>
        <begin position="274"/>
        <end position="304"/>
    </location>
</feature>
<dbReference type="PANTHER" id="PTHR47327:SF13">
    <property type="entry name" value="APPLE DOMAIN-CONTAINING PROTEIN"/>
    <property type="match status" value="1"/>
</dbReference>
<accession>A0AAW1CZ36</accession>
<dbReference type="SMART" id="SM00473">
    <property type="entry name" value="PAN_AP"/>
    <property type="match status" value="2"/>
</dbReference>
<dbReference type="Gene3D" id="3.50.4.10">
    <property type="entry name" value="Hepatocyte Growth Factor"/>
    <property type="match status" value="2"/>
</dbReference>
<dbReference type="CDD" id="cd01099">
    <property type="entry name" value="PAN_AP_HGF"/>
    <property type="match status" value="3"/>
</dbReference>
<dbReference type="AlphaFoldDB" id="A0AAW1CZ36"/>
<feature type="domain" description="Apple" evidence="2">
    <location>
        <begin position="491"/>
        <end position="564"/>
    </location>
</feature>
<proteinExistence type="predicted"/>
<sequence length="818" mass="91868">MSVPSLYDCEYRCVNERKFTCNVFSFRYSMSPSVPGDNCHLGERSYRSLDIYTDIIPDRDYDIYERNPNRREGCQPKRFWGSDCFERIRSGLKLKNPIVKYAMKARSLSDCESACINIPYFTCRAFSYRYGPPIIGESIENCLLTDWPLPEMNIQKHFEIDPECELYHRGSYGHGCEISRYPETVIGGYLPPTPPGGYLDASARPPPGHPPPSSPGEYPGHYRPGNEIHGSFVHHEKYPTGGGGYFIPPNQPSGDYLRPGKFPPPDGGYLPPNKYYPPYPPVEKPHLPPPKGEYPPPLPPPPPPPHRKPTGTYIPPEKPPGLGYLPPDNKLPPSSHGGGYLPPDKPLPGYYKHHGAGATGEGYHFSSGDNKAHSGGYLPPPVKPPLPPPIEKPLHHGGAGGGYFGEDKHHHHYGASGGGGAEGGYHLGPPSKYYDYYYDRRPEEHHGNEYYHFLSGKPVHPGYLPPPNTQFSSGKYGVDGVYRPRPSDQLCYIRYSTPARLLPPAIKTSLWVPSEQDCKESCTRAREKTRFRCATLSYRDGQCELSDIEQRDLRPGYDYLQDKSFWMFTWDFGTASCYHPPPPGKPPLITDPWGDRGVESTWSHFTVNGQPCRVGTVCTMNREVGVWTCPIDNGDWDYCCRSGHHCGYSDGYSYPWCYVGSADRDQWRPCSDSYYPYAHSGRKLHWPVAYLHKEGPPNVTLTPSARTFTNEYKPSIVETFLRSLVREVENNSTNSSNNATDITDSTPMFEQIDLIEPSKKSITSNDTSSSAMEKLWMWGQSMYNSTNDQQNTTNNEILSDPTNSTITADPTTNNVIKL</sequence>
<evidence type="ECO:0000313" key="3">
    <source>
        <dbReference type="EMBL" id="KAK9503602.1"/>
    </source>
</evidence>
<dbReference type="Proteomes" id="UP001461498">
    <property type="component" value="Unassembled WGS sequence"/>
</dbReference>
<evidence type="ECO:0000313" key="4">
    <source>
        <dbReference type="Proteomes" id="UP001461498"/>
    </source>
</evidence>
<dbReference type="SUPFAM" id="SSF57414">
    <property type="entry name" value="Hairpin loop containing domain-like"/>
    <property type="match status" value="2"/>
</dbReference>
<organism evidence="3 4">
    <name type="scientific">Rhynocoris fuscipes</name>
    <dbReference type="NCBI Taxonomy" id="488301"/>
    <lineage>
        <taxon>Eukaryota</taxon>
        <taxon>Metazoa</taxon>
        <taxon>Ecdysozoa</taxon>
        <taxon>Arthropoda</taxon>
        <taxon>Hexapoda</taxon>
        <taxon>Insecta</taxon>
        <taxon>Pterygota</taxon>
        <taxon>Neoptera</taxon>
        <taxon>Paraneoptera</taxon>
        <taxon>Hemiptera</taxon>
        <taxon>Heteroptera</taxon>
        <taxon>Panheteroptera</taxon>
        <taxon>Cimicomorpha</taxon>
        <taxon>Reduviidae</taxon>
        <taxon>Harpactorinae</taxon>
        <taxon>Harpactorini</taxon>
        <taxon>Rhynocoris</taxon>
    </lineage>
</organism>
<reference evidence="3 4" key="1">
    <citation type="submission" date="2022-12" db="EMBL/GenBank/DDBJ databases">
        <title>Chromosome-level genome assembly of true bugs.</title>
        <authorList>
            <person name="Ma L."/>
            <person name="Li H."/>
        </authorList>
    </citation>
    <scope>NUCLEOTIDE SEQUENCE [LARGE SCALE GENOMIC DNA]</scope>
    <source>
        <strain evidence="3">Lab_2022b</strain>
    </source>
</reference>
<comment type="caution">
    <text evidence="3">The sequence shown here is derived from an EMBL/GenBank/DDBJ whole genome shotgun (WGS) entry which is preliminary data.</text>
</comment>
<feature type="domain" description="Apple" evidence="2">
    <location>
        <begin position="1"/>
        <end position="68"/>
    </location>
</feature>
<gene>
    <name evidence="3" type="ORF">O3M35_010130</name>
</gene>